<comment type="caution">
    <text evidence="1">The sequence shown here is derived from an EMBL/GenBank/DDBJ whole genome shotgun (WGS) entry which is preliminary data.</text>
</comment>
<sequence>MPSNFLSTLLSLKPSSAPLTLRQAIAMAMIIMIMIMRHRMVGAGWLPRCDSFNIGRYKIRVLAMDVLWDMGCIGLSRVLLYRRSTLLFRVAFDLDAFEHDYCFQTGISDPTNVYWRLAKFRVLLRKAAGDGLYTGNYC</sequence>
<dbReference type="Proteomes" id="UP000826195">
    <property type="component" value="Unassembled WGS sequence"/>
</dbReference>
<protein>
    <submittedName>
        <fullName evidence="1">Uncharacterized protein</fullName>
    </submittedName>
</protein>
<evidence type="ECO:0000313" key="2">
    <source>
        <dbReference type="Proteomes" id="UP000826195"/>
    </source>
</evidence>
<reference evidence="1 2" key="1">
    <citation type="journal article" date="2021" name="J. Hered.">
        <title>A chromosome-level genome assembly of the parasitoid wasp, Cotesia glomerata (Hymenoptera: Braconidae).</title>
        <authorList>
            <person name="Pinto B.J."/>
            <person name="Weis J.J."/>
            <person name="Gamble T."/>
            <person name="Ode P.J."/>
            <person name="Paul R."/>
            <person name="Zaspel J.M."/>
        </authorList>
    </citation>
    <scope>NUCLEOTIDE SEQUENCE [LARGE SCALE GENOMIC DNA]</scope>
    <source>
        <strain evidence="1">CgM1</strain>
    </source>
</reference>
<dbReference type="AlphaFoldDB" id="A0AAV7ICW9"/>
<organism evidence="1 2">
    <name type="scientific">Cotesia glomerata</name>
    <name type="common">Lepidopteran parasitic wasp</name>
    <name type="synonym">Apanteles glomeratus</name>
    <dbReference type="NCBI Taxonomy" id="32391"/>
    <lineage>
        <taxon>Eukaryota</taxon>
        <taxon>Metazoa</taxon>
        <taxon>Ecdysozoa</taxon>
        <taxon>Arthropoda</taxon>
        <taxon>Hexapoda</taxon>
        <taxon>Insecta</taxon>
        <taxon>Pterygota</taxon>
        <taxon>Neoptera</taxon>
        <taxon>Endopterygota</taxon>
        <taxon>Hymenoptera</taxon>
        <taxon>Apocrita</taxon>
        <taxon>Ichneumonoidea</taxon>
        <taxon>Braconidae</taxon>
        <taxon>Microgastrinae</taxon>
        <taxon>Cotesia</taxon>
    </lineage>
</organism>
<proteinExistence type="predicted"/>
<gene>
    <name evidence="1" type="ORF">KQX54_018022</name>
</gene>
<keyword evidence="2" id="KW-1185">Reference proteome</keyword>
<evidence type="ECO:0000313" key="1">
    <source>
        <dbReference type="EMBL" id="KAH0550201.1"/>
    </source>
</evidence>
<dbReference type="EMBL" id="JAHXZJ010001864">
    <property type="protein sequence ID" value="KAH0550201.1"/>
    <property type="molecule type" value="Genomic_DNA"/>
</dbReference>
<accession>A0AAV7ICW9</accession>
<name>A0AAV7ICW9_COTGL</name>